<dbReference type="EMBL" id="BMMS01000026">
    <property type="protein sequence ID" value="GGO95742.1"/>
    <property type="molecule type" value="Genomic_DNA"/>
</dbReference>
<protein>
    <recommendedName>
        <fullName evidence="5">Lipoprotein</fullName>
    </recommendedName>
</protein>
<dbReference type="RefSeq" id="WP_189134377.1">
    <property type="nucleotide sequence ID" value="NZ_BMMS01000026.1"/>
</dbReference>
<gene>
    <name evidence="3" type="ORF">GCM10012280_53640</name>
</gene>
<feature type="region of interest" description="Disordered" evidence="1">
    <location>
        <begin position="26"/>
        <end position="64"/>
    </location>
</feature>
<accession>A0A917ZV60</accession>
<evidence type="ECO:0008006" key="5">
    <source>
        <dbReference type="Google" id="ProtNLM"/>
    </source>
</evidence>
<keyword evidence="4" id="KW-1185">Reference proteome</keyword>
<name>A0A917ZV60_9ACTN</name>
<feature type="signal peptide" evidence="2">
    <location>
        <begin position="1"/>
        <end position="26"/>
    </location>
</feature>
<comment type="caution">
    <text evidence="3">The sequence shown here is derived from an EMBL/GenBank/DDBJ whole genome shotgun (WGS) entry which is preliminary data.</text>
</comment>
<sequence length="207" mass="22055">MRKPMTITAAAVAACALVAGCGSVGAPSRPAPYKSPAVSAKVPAPKGTPLGPDSPVAPPPRVDTSDPSRVALAWARVAFGHDTAYDAGPHDAVLRATRYLTRALAARERRYRSASGPGLEWNTWARHRAWTTARARLGDELEAPDTPTTAYREISVKGIVTGRDGWKGDGPRLTAQVRLDRSGAKGPWRISRVDSIFAAQPPTKESR</sequence>
<proteinExistence type="predicted"/>
<feature type="chain" id="PRO_5038069042" description="Lipoprotein" evidence="2">
    <location>
        <begin position="27"/>
        <end position="207"/>
    </location>
</feature>
<evidence type="ECO:0000313" key="3">
    <source>
        <dbReference type="EMBL" id="GGO95742.1"/>
    </source>
</evidence>
<dbReference type="AlphaFoldDB" id="A0A917ZV60"/>
<dbReference type="Proteomes" id="UP000641932">
    <property type="component" value="Unassembled WGS sequence"/>
</dbReference>
<reference evidence="3" key="2">
    <citation type="submission" date="2020-09" db="EMBL/GenBank/DDBJ databases">
        <authorList>
            <person name="Sun Q."/>
            <person name="Zhou Y."/>
        </authorList>
    </citation>
    <scope>NUCLEOTIDE SEQUENCE</scope>
    <source>
        <strain evidence="3">CGMCC 4.7201</strain>
    </source>
</reference>
<reference evidence="3" key="1">
    <citation type="journal article" date="2014" name="Int. J. Syst. Evol. Microbiol.">
        <title>Complete genome sequence of Corynebacterium casei LMG S-19264T (=DSM 44701T), isolated from a smear-ripened cheese.</title>
        <authorList>
            <consortium name="US DOE Joint Genome Institute (JGI-PGF)"/>
            <person name="Walter F."/>
            <person name="Albersmeier A."/>
            <person name="Kalinowski J."/>
            <person name="Ruckert C."/>
        </authorList>
    </citation>
    <scope>NUCLEOTIDE SEQUENCE</scope>
    <source>
        <strain evidence="3">CGMCC 4.7201</strain>
    </source>
</reference>
<evidence type="ECO:0000256" key="2">
    <source>
        <dbReference type="SAM" id="SignalP"/>
    </source>
</evidence>
<dbReference type="PROSITE" id="PS51257">
    <property type="entry name" value="PROKAR_LIPOPROTEIN"/>
    <property type="match status" value="1"/>
</dbReference>
<organism evidence="3 4">
    <name type="scientific">Wenjunlia tyrosinilytica</name>
    <dbReference type="NCBI Taxonomy" id="1544741"/>
    <lineage>
        <taxon>Bacteria</taxon>
        <taxon>Bacillati</taxon>
        <taxon>Actinomycetota</taxon>
        <taxon>Actinomycetes</taxon>
        <taxon>Kitasatosporales</taxon>
        <taxon>Streptomycetaceae</taxon>
        <taxon>Wenjunlia</taxon>
    </lineage>
</organism>
<evidence type="ECO:0000313" key="4">
    <source>
        <dbReference type="Proteomes" id="UP000641932"/>
    </source>
</evidence>
<evidence type="ECO:0000256" key="1">
    <source>
        <dbReference type="SAM" id="MobiDB-lite"/>
    </source>
</evidence>
<keyword evidence="2" id="KW-0732">Signal</keyword>